<feature type="compositionally biased region" description="Basic and acidic residues" evidence="1">
    <location>
        <begin position="1"/>
        <end position="15"/>
    </location>
</feature>
<proteinExistence type="predicted"/>
<dbReference type="Proteomes" id="UP001159363">
    <property type="component" value="Chromosome 14"/>
</dbReference>
<feature type="region of interest" description="Disordered" evidence="1">
    <location>
        <begin position="429"/>
        <end position="457"/>
    </location>
</feature>
<organism evidence="2 3">
    <name type="scientific">Dryococelus australis</name>
    <dbReference type="NCBI Taxonomy" id="614101"/>
    <lineage>
        <taxon>Eukaryota</taxon>
        <taxon>Metazoa</taxon>
        <taxon>Ecdysozoa</taxon>
        <taxon>Arthropoda</taxon>
        <taxon>Hexapoda</taxon>
        <taxon>Insecta</taxon>
        <taxon>Pterygota</taxon>
        <taxon>Neoptera</taxon>
        <taxon>Polyneoptera</taxon>
        <taxon>Phasmatodea</taxon>
        <taxon>Verophasmatodea</taxon>
        <taxon>Anareolatae</taxon>
        <taxon>Phasmatidae</taxon>
        <taxon>Eurycanthinae</taxon>
        <taxon>Dryococelus</taxon>
    </lineage>
</organism>
<evidence type="ECO:0000256" key="1">
    <source>
        <dbReference type="SAM" id="MobiDB-lite"/>
    </source>
</evidence>
<comment type="caution">
    <text evidence="2">The sequence shown here is derived from an EMBL/GenBank/DDBJ whole genome shotgun (WGS) entry which is preliminary data.</text>
</comment>
<evidence type="ECO:0000313" key="2">
    <source>
        <dbReference type="EMBL" id="KAJ8867783.1"/>
    </source>
</evidence>
<keyword evidence="3" id="KW-1185">Reference proteome</keyword>
<name>A0ABQ9G6D9_9NEOP</name>
<accession>A0ABQ9G6D9</accession>
<gene>
    <name evidence="2" type="ORF">PR048_031587</name>
</gene>
<feature type="region of interest" description="Disordered" evidence="1">
    <location>
        <begin position="1"/>
        <end position="22"/>
    </location>
</feature>
<dbReference type="EMBL" id="JARBHB010000015">
    <property type="protein sequence ID" value="KAJ8867783.1"/>
    <property type="molecule type" value="Genomic_DNA"/>
</dbReference>
<protein>
    <submittedName>
        <fullName evidence="2">Uncharacterized protein</fullName>
    </submittedName>
</protein>
<evidence type="ECO:0000313" key="3">
    <source>
        <dbReference type="Proteomes" id="UP001159363"/>
    </source>
</evidence>
<sequence length="475" mass="51763">MNIDHREVHASRDALEDTTGPSELARLAGGPCITSNAESSLSTCHSGGATVAERLDCSPPSKANRVQSPAGSLRIFASGNPVGRCLWSAVFLGDIPFPKSLHPDATPCSHLTPPSSVLKTSMLRAAQISSLTLSLPRCQMFSVMLLPCVKARLLSREARGDLQRRTLNKIIRTSTLPSMSGLNFWGCHRKNVLIIVSASLQRDSRQRSDETGERPAVVKSADCEHRYSEGWNWRAEALHWRRRHLELFFAFNVDKGYTATCIKCAVAATCRAKCSVIVALRTKNFCERVEDESKAARSSQSDITPVSRALCSQSENGYGNIKGNAIAFHPACLTLGVLAPRMNGPLKRKWKDRTHLCSTVPRLMIFYLKGQGREGGGGERGEFPLHLGARVLPRNGETSSWAVIRKISLRGEPGRDRRAQRQSMVRALGPLDLTPPLGSNCGRSKEDGGRGIKPQRLAASNLVPLAVPCPSGTQT</sequence>
<reference evidence="2 3" key="1">
    <citation type="submission" date="2023-02" db="EMBL/GenBank/DDBJ databases">
        <title>LHISI_Scaffold_Assembly.</title>
        <authorList>
            <person name="Stuart O.P."/>
            <person name="Cleave R."/>
            <person name="Magrath M.J.L."/>
            <person name="Mikheyev A.S."/>
        </authorList>
    </citation>
    <scope>NUCLEOTIDE SEQUENCE [LARGE SCALE GENOMIC DNA]</scope>
    <source>
        <strain evidence="2">Daus_M_001</strain>
        <tissue evidence="2">Leg muscle</tissue>
    </source>
</reference>